<evidence type="ECO:0000256" key="11">
    <source>
        <dbReference type="ARBA" id="ARBA00022999"/>
    </source>
</evidence>
<feature type="compositionally biased region" description="Polar residues" evidence="19">
    <location>
        <begin position="499"/>
        <end position="520"/>
    </location>
</feature>
<comment type="cofactor">
    <cofactor evidence="1">
        <name>Mg(2+)</name>
        <dbReference type="ChEBI" id="CHEBI:18420"/>
    </cofactor>
</comment>
<dbReference type="Proteomes" id="UP000664991">
    <property type="component" value="Unassembled WGS sequence"/>
</dbReference>
<comment type="catalytic activity">
    <reaction evidence="17">
        <text>GTP + H2O = GDP + phosphate + H(+)</text>
        <dbReference type="Rhea" id="RHEA:19669"/>
        <dbReference type="ChEBI" id="CHEBI:15377"/>
        <dbReference type="ChEBI" id="CHEBI:15378"/>
        <dbReference type="ChEBI" id="CHEBI:37565"/>
        <dbReference type="ChEBI" id="CHEBI:43474"/>
        <dbReference type="ChEBI" id="CHEBI:58189"/>
        <dbReference type="EC" id="3.6.5.2"/>
    </reaction>
    <physiologicalReaction direction="left-to-right" evidence="17">
        <dbReference type="Rhea" id="RHEA:19670"/>
    </physiologicalReaction>
</comment>
<keyword evidence="9" id="KW-0378">Hydrolase</keyword>
<proteinExistence type="inferred from homology"/>
<evidence type="ECO:0000313" key="22">
    <source>
        <dbReference type="Proteomes" id="UP000664991"/>
    </source>
</evidence>
<dbReference type="Pfam" id="PF00071">
    <property type="entry name" value="Ras"/>
    <property type="match status" value="1"/>
</dbReference>
<feature type="domain" description="SH2" evidence="20">
    <location>
        <begin position="260"/>
        <end position="351"/>
    </location>
</feature>
<dbReference type="SMART" id="SM00174">
    <property type="entry name" value="RHO"/>
    <property type="match status" value="1"/>
</dbReference>
<dbReference type="PROSITE" id="PS51421">
    <property type="entry name" value="RAS"/>
    <property type="match status" value="1"/>
</dbReference>
<evidence type="ECO:0000256" key="12">
    <source>
        <dbReference type="ARBA" id="ARBA00023134"/>
    </source>
</evidence>
<feature type="compositionally biased region" description="Low complexity" evidence="19">
    <location>
        <begin position="460"/>
        <end position="475"/>
    </location>
</feature>
<dbReference type="GO" id="GO:0015031">
    <property type="term" value="P:protein transport"/>
    <property type="evidence" value="ECO:0007669"/>
    <property type="project" value="UniProtKB-KW"/>
</dbReference>
<dbReference type="InterPro" id="IPR050305">
    <property type="entry name" value="Small_GTPase_Rab"/>
</dbReference>
<feature type="compositionally biased region" description="Pro residues" evidence="19">
    <location>
        <begin position="559"/>
        <end position="568"/>
    </location>
</feature>
<keyword evidence="11 18" id="KW-0727">SH2 domain</keyword>
<organism evidence="21 22">
    <name type="scientific">Ovis aries</name>
    <name type="common">Sheep</name>
    <dbReference type="NCBI Taxonomy" id="9940"/>
    <lineage>
        <taxon>Eukaryota</taxon>
        <taxon>Metazoa</taxon>
        <taxon>Chordata</taxon>
        <taxon>Craniata</taxon>
        <taxon>Vertebrata</taxon>
        <taxon>Euteleostomi</taxon>
        <taxon>Mammalia</taxon>
        <taxon>Eutheria</taxon>
        <taxon>Laurasiatheria</taxon>
        <taxon>Artiodactyla</taxon>
        <taxon>Ruminantia</taxon>
        <taxon>Pecora</taxon>
        <taxon>Bovidae</taxon>
        <taxon>Caprinae</taxon>
        <taxon>Ovis</taxon>
    </lineage>
</organism>
<dbReference type="Gene3D" id="3.30.505.10">
    <property type="entry name" value="SH2 domain"/>
    <property type="match status" value="1"/>
</dbReference>
<sequence>MAKTYDYLFKLLLIGDSGVGKTCVLFRFSEDAFNSTFISTIGIDFKIRTIELDGKRIKLQIWDTAGQERFRTITTAYYRGAMGIMLVYDITNEKSFDNIRNWIRNIEEHASADVEKMILGNKCDVNDKRQVSKERGEKLALDYGIKFMETSAKANINVENAFYTLARDIKAKMDKKLVRAYFCAHPVLGETHMGSRLDQKESQSWRGPERQDEPSGGTGQPSSLEAMTEARRLPPPLPPRLDWFVQTQVDQLTCEGVPEWFHGAISREDAENLLESQPPGSFLIRVSHSHVGYTLSYKAQNCCHHFMVKLLDDGSFMITGEERVHDSLDALVTFYQQKPLRPHGDLLMQPCPQKDPVNVDYEDLFLYSNALAEEASSSALGFSEHQIPSSYPMAPLKEGSAKPGLLHRSKERKLSPRLEGASMEGPLEEACQKLWRNLRMLPKTGRKVQKQLKSHLGALSSSSVTGGSETGTGDTAWENNVDKDPFVATSLASPPQPQAPRNRQSPSRKTSRSVSWSEATSKVRDWHQTVVRFLSIQASKPGPADLREPQDSLPEEYHPPPPFAPGYC</sequence>
<evidence type="ECO:0000313" key="21">
    <source>
        <dbReference type="EMBL" id="KAG5208563.1"/>
    </source>
</evidence>
<evidence type="ECO:0000256" key="8">
    <source>
        <dbReference type="ARBA" id="ARBA00022753"/>
    </source>
</evidence>
<dbReference type="PROSITE" id="PS51419">
    <property type="entry name" value="RAB"/>
    <property type="match status" value="1"/>
</dbReference>
<evidence type="ECO:0000256" key="15">
    <source>
        <dbReference type="ARBA" id="ARBA00023289"/>
    </source>
</evidence>
<dbReference type="FunFam" id="3.30.505.10:FF:000059">
    <property type="entry name" value="hematopoietic SH2 domain-containing protein"/>
    <property type="match status" value="1"/>
</dbReference>
<protein>
    <recommendedName>
        <fullName evidence="6">small monomeric GTPase</fullName>
        <ecNumber evidence="6">3.6.5.2</ecNumber>
    </recommendedName>
</protein>
<comment type="subcellular location">
    <subcellularLocation>
        <location evidence="2">Cell membrane</location>
        <topology evidence="2">Lipid-anchor</topology>
        <orientation evidence="2">Cytoplasmic side</orientation>
    </subcellularLocation>
    <subcellularLocation>
        <location evidence="4">Cytoplasmic vesicle</location>
        <location evidence="4">Phagosome membrane</location>
        <topology evidence="4">Lipid-anchor</topology>
        <orientation evidence="4">Cytoplasmic side</orientation>
    </subcellularLocation>
    <subcellularLocation>
        <location evidence="3">Endosome membrane</location>
    </subcellularLocation>
</comment>
<dbReference type="GO" id="GO:0098876">
    <property type="term" value="P:vesicle-mediated transport to the plasma membrane"/>
    <property type="evidence" value="ECO:0007669"/>
    <property type="project" value="UniProtKB-ARBA"/>
</dbReference>
<evidence type="ECO:0000256" key="19">
    <source>
        <dbReference type="SAM" id="MobiDB-lite"/>
    </source>
</evidence>
<evidence type="ECO:0000256" key="10">
    <source>
        <dbReference type="ARBA" id="ARBA00022927"/>
    </source>
</evidence>
<dbReference type="SUPFAM" id="SSF55550">
    <property type="entry name" value="SH2 domain"/>
    <property type="match status" value="1"/>
</dbReference>
<dbReference type="SUPFAM" id="SSF52540">
    <property type="entry name" value="P-loop containing nucleoside triphosphate hydrolases"/>
    <property type="match status" value="1"/>
</dbReference>
<keyword evidence="10" id="KW-0653">Protein transport</keyword>
<dbReference type="InterPro" id="IPR005225">
    <property type="entry name" value="Small_GTP-bd"/>
</dbReference>
<evidence type="ECO:0000256" key="17">
    <source>
        <dbReference type="ARBA" id="ARBA00047660"/>
    </source>
</evidence>
<keyword evidence="8" id="KW-0967">Endosome</keyword>
<evidence type="ECO:0000256" key="5">
    <source>
        <dbReference type="ARBA" id="ARBA00006270"/>
    </source>
</evidence>
<dbReference type="EMBL" id="JAEMGP010000005">
    <property type="protein sequence ID" value="KAG5208563.1"/>
    <property type="molecule type" value="Genomic_DNA"/>
</dbReference>
<dbReference type="PANTHER" id="PTHR47980">
    <property type="entry name" value="LD44762P"/>
    <property type="match status" value="1"/>
</dbReference>
<evidence type="ECO:0000256" key="18">
    <source>
        <dbReference type="PROSITE-ProRule" id="PRU00191"/>
    </source>
</evidence>
<feature type="region of interest" description="Disordered" evidence="19">
    <location>
        <begin position="459"/>
        <end position="521"/>
    </location>
</feature>
<evidence type="ECO:0000256" key="3">
    <source>
        <dbReference type="ARBA" id="ARBA00004608"/>
    </source>
</evidence>
<dbReference type="GO" id="GO:0030670">
    <property type="term" value="C:phagocytic vesicle membrane"/>
    <property type="evidence" value="ECO:0007669"/>
    <property type="project" value="UniProtKB-SubCell"/>
</dbReference>
<evidence type="ECO:0000256" key="13">
    <source>
        <dbReference type="ARBA" id="ARBA00023136"/>
    </source>
</evidence>
<dbReference type="SMART" id="SM00173">
    <property type="entry name" value="RAS"/>
    <property type="match status" value="1"/>
</dbReference>
<keyword evidence="10" id="KW-0813">Transport</keyword>
<accession>A0A836AFD4</accession>
<feature type="region of interest" description="Disordered" evidence="19">
    <location>
        <begin position="193"/>
        <end position="226"/>
    </location>
</feature>
<keyword evidence="7" id="KW-0547">Nucleotide-binding</keyword>
<keyword evidence="15" id="KW-0636">Prenylation</keyword>
<dbReference type="InterPro" id="IPR001806">
    <property type="entry name" value="Small_GTPase"/>
</dbReference>
<dbReference type="PROSITE" id="PS50001">
    <property type="entry name" value="SH2"/>
    <property type="match status" value="1"/>
</dbReference>
<dbReference type="GO" id="GO:0010008">
    <property type="term" value="C:endosome membrane"/>
    <property type="evidence" value="ECO:0007669"/>
    <property type="project" value="UniProtKB-SubCell"/>
</dbReference>
<keyword evidence="14" id="KW-0449">Lipoprotein</keyword>
<evidence type="ECO:0000256" key="2">
    <source>
        <dbReference type="ARBA" id="ARBA00004342"/>
    </source>
</evidence>
<dbReference type="GO" id="GO:0003925">
    <property type="term" value="F:G protein activity"/>
    <property type="evidence" value="ECO:0007669"/>
    <property type="project" value="UniProtKB-EC"/>
</dbReference>
<evidence type="ECO:0000256" key="1">
    <source>
        <dbReference type="ARBA" id="ARBA00001946"/>
    </source>
</evidence>
<reference evidence="21 22" key="1">
    <citation type="submission" date="2020-12" db="EMBL/GenBank/DDBJ databases">
        <title>De novo assembly of Tibetan sheep genome.</title>
        <authorList>
            <person name="Li X."/>
        </authorList>
    </citation>
    <scope>NUCLEOTIDE SEQUENCE [LARGE SCALE GENOMIC DNA]</scope>
    <source>
        <tissue evidence="21">Heart</tissue>
    </source>
</reference>
<evidence type="ECO:0000256" key="4">
    <source>
        <dbReference type="ARBA" id="ARBA00004616"/>
    </source>
</evidence>
<keyword evidence="13" id="KW-0472">Membrane</keyword>
<gene>
    <name evidence="21" type="ORF">JEQ12_016128</name>
</gene>
<dbReference type="Gene3D" id="3.40.50.300">
    <property type="entry name" value="P-loop containing nucleotide triphosphate hydrolases"/>
    <property type="match status" value="1"/>
</dbReference>
<dbReference type="PRINTS" id="PR00449">
    <property type="entry name" value="RASTRNSFRMNG"/>
</dbReference>
<dbReference type="PRINTS" id="PR00401">
    <property type="entry name" value="SH2DOMAIN"/>
</dbReference>
<feature type="region of interest" description="Disordered" evidence="19">
    <location>
        <begin position="391"/>
        <end position="422"/>
    </location>
</feature>
<dbReference type="GO" id="GO:0005525">
    <property type="term" value="F:GTP binding"/>
    <property type="evidence" value="ECO:0007669"/>
    <property type="project" value="UniProtKB-KW"/>
</dbReference>
<evidence type="ECO:0000256" key="9">
    <source>
        <dbReference type="ARBA" id="ARBA00022801"/>
    </source>
</evidence>
<dbReference type="CDD" id="cd01867">
    <property type="entry name" value="Rab8_Rab10_Rab13_like"/>
    <property type="match status" value="1"/>
</dbReference>
<dbReference type="EC" id="3.6.5.2" evidence="6"/>
<dbReference type="NCBIfam" id="TIGR00231">
    <property type="entry name" value="small_GTP"/>
    <property type="match status" value="1"/>
</dbReference>
<evidence type="ECO:0000259" key="20">
    <source>
        <dbReference type="PROSITE" id="PS50001"/>
    </source>
</evidence>
<comment type="caution">
    <text evidence="21">The sequence shown here is derived from an EMBL/GenBank/DDBJ whole genome shotgun (WGS) entry which is preliminary data.</text>
</comment>
<dbReference type="FunFam" id="3.40.50.300:FF:000202">
    <property type="entry name" value="ras-related protein Rab-8A"/>
    <property type="match status" value="1"/>
</dbReference>
<dbReference type="GO" id="GO:0005886">
    <property type="term" value="C:plasma membrane"/>
    <property type="evidence" value="ECO:0007669"/>
    <property type="project" value="UniProtKB-SubCell"/>
</dbReference>
<dbReference type="SMART" id="SM00176">
    <property type="entry name" value="RAN"/>
    <property type="match status" value="1"/>
</dbReference>
<dbReference type="SMART" id="SM00177">
    <property type="entry name" value="ARF"/>
    <property type="match status" value="1"/>
</dbReference>
<feature type="compositionally biased region" description="Basic and acidic residues" evidence="19">
    <location>
        <begin position="193"/>
        <end position="213"/>
    </location>
</feature>
<name>A0A836AFD4_SHEEP</name>
<dbReference type="InterPro" id="IPR036860">
    <property type="entry name" value="SH2_dom_sf"/>
</dbReference>
<keyword evidence="16" id="KW-0968">Cytoplasmic vesicle</keyword>
<evidence type="ECO:0000256" key="14">
    <source>
        <dbReference type="ARBA" id="ARBA00023288"/>
    </source>
</evidence>
<dbReference type="InterPro" id="IPR027417">
    <property type="entry name" value="P-loop_NTPase"/>
</dbReference>
<keyword evidence="12" id="KW-0342">GTP-binding</keyword>
<comment type="similarity">
    <text evidence="5">Belongs to the small GTPase superfamily. Rab family.</text>
</comment>
<dbReference type="InterPro" id="IPR000980">
    <property type="entry name" value="SH2"/>
</dbReference>
<feature type="compositionally biased region" description="Basic and acidic residues" evidence="19">
    <location>
        <begin position="545"/>
        <end position="558"/>
    </location>
</feature>
<dbReference type="PROSITE" id="PS51420">
    <property type="entry name" value="RHO"/>
    <property type="match status" value="1"/>
</dbReference>
<feature type="region of interest" description="Disordered" evidence="19">
    <location>
        <begin position="535"/>
        <end position="568"/>
    </location>
</feature>
<dbReference type="Pfam" id="PF00017">
    <property type="entry name" value="SH2"/>
    <property type="match status" value="1"/>
</dbReference>
<evidence type="ECO:0000256" key="16">
    <source>
        <dbReference type="ARBA" id="ARBA00023329"/>
    </source>
</evidence>
<evidence type="ECO:0000256" key="6">
    <source>
        <dbReference type="ARBA" id="ARBA00011984"/>
    </source>
</evidence>
<evidence type="ECO:0000256" key="7">
    <source>
        <dbReference type="ARBA" id="ARBA00022741"/>
    </source>
</evidence>
<dbReference type="SMART" id="SM00175">
    <property type="entry name" value="RAB"/>
    <property type="match status" value="1"/>
</dbReference>
<dbReference type="AlphaFoldDB" id="A0A836AFD4"/>
<dbReference type="SMART" id="SM00252">
    <property type="entry name" value="SH2"/>
    <property type="match status" value="1"/>
</dbReference>